<dbReference type="NCBIfam" id="TIGR00150">
    <property type="entry name" value="T6A_YjeE"/>
    <property type="match status" value="1"/>
</dbReference>
<keyword evidence="4" id="KW-0963">Cytoplasm</keyword>
<dbReference type="InterPro" id="IPR003442">
    <property type="entry name" value="T6A_TsaE"/>
</dbReference>
<evidence type="ECO:0000256" key="8">
    <source>
        <dbReference type="ARBA" id="ARBA00022840"/>
    </source>
</evidence>
<dbReference type="InterPro" id="IPR027417">
    <property type="entry name" value="P-loop_NTPase"/>
</dbReference>
<keyword evidence="6" id="KW-0479">Metal-binding</keyword>
<dbReference type="EMBL" id="PFMD01000039">
    <property type="protein sequence ID" value="PIY96675.1"/>
    <property type="molecule type" value="Genomic_DNA"/>
</dbReference>
<evidence type="ECO:0000313" key="11">
    <source>
        <dbReference type="EMBL" id="PIY96675.1"/>
    </source>
</evidence>
<proteinExistence type="inferred from homology"/>
<comment type="caution">
    <text evidence="11">The sequence shown here is derived from an EMBL/GenBank/DDBJ whole genome shotgun (WGS) entry which is preliminary data.</text>
</comment>
<dbReference type="GO" id="GO:0005737">
    <property type="term" value="C:cytoplasm"/>
    <property type="evidence" value="ECO:0007669"/>
    <property type="project" value="UniProtKB-SubCell"/>
</dbReference>
<dbReference type="GO" id="GO:0046872">
    <property type="term" value="F:metal ion binding"/>
    <property type="evidence" value="ECO:0007669"/>
    <property type="project" value="UniProtKB-KW"/>
</dbReference>
<evidence type="ECO:0000256" key="9">
    <source>
        <dbReference type="ARBA" id="ARBA00022842"/>
    </source>
</evidence>
<comment type="similarity">
    <text evidence="2">Belongs to the TsaE family.</text>
</comment>
<gene>
    <name evidence="11" type="ORF">COY66_03720</name>
</gene>
<comment type="subcellular location">
    <subcellularLocation>
        <location evidence="1">Cytoplasm</location>
    </subcellularLocation>
</comment>
<dbReference type="GO" id="GO:0002949">
    <property type="term" value="P:tRNA threonylcarbamoyladenosine modification"/>
    <property type="evidence" value="ECO:0007669"/>
    <property type="project" value="InterPro"/>
</dbReference>
<keyword evidence="11" id="KW-0808">Transferase</keyword>
<reference evidence="11 12" key="1">
    <citation type="submission" date="2017-09" db="EMBL/GenBank/DDBJ databases">
        <title>Depth-based differentiation of microbial function through sediment-hosted aquifers and enrichment of novel symbionts in the deep terrestrial subsurface.</title>
        <authorList>
            <person name="Probst A.J."/>
            <person name="Ladd B."/>
            <person name="Jarett J.K."/>
            <person name="Geller-Mcgrath D.E."/>
            <person name="Sieber C.M."/>
            <person name="Emerson J.B."/>
            <person name="Anantharaman K."/>
            <person name="Thomas B.C."/>
            <person name="Malmstrom R."/>
            <person name="Stieglmeier M."/>
            <person name="Klingl A."/>
            <person name="Woyke T."/>
            <person name="Ryan C.M."/>
            <person name="Banfield J.F."/>
        </authorList>
    </citation>
    <scope>NUCLEOTIDE SEQUENCE [LARGE SCALE GENOMIC DNA]</scope>
    <source>
        <strain evidence="11">CG_4_10_14_0_8_um_filter_42_10</strain>
    </source>
</reference>
<sequence length="167" mass="19089">MKTAVFIRSSLVEIIRNTMKYSSKNAQETEKLGKKLVSKLRGGETIALTGDLGSGKTVFAKGVAKALGIRKKITSPTFVLWRLYQIPKPGRIKYLCHIDLYRLTQSQDILALGINEYWQRKDTVCLIEWAEKIKRFLPRKNLFLVKFEISDLNTRKIIIDGVSDVRS</sequence>
<dbReference type="Proteomes" id="UP000230779">
    <property type="component" value="Unassembled WGS sequence"/>
</dbReference>
<dbReference type="GO" id="GO:0016740">
    <property type="term" value="F:transferase activity"/>
    <property type="evidence" value="ECO:0007669"/>
    <property type="project" value="UniProtKB-KW"/>
</dbReference>
<keyword evidence="8" id="KW-0067">ATP-binding</keyword>
<dbReference type="GO" id="GO:0005524">
    <property type="term" value="F:ATP binding"/>
    <property type="evidence" value="ECO:0007669"/>
    <property type="project" value="UniProtKB-KW"/>
</dbReference>
<accession>A0A2M7RIT9</accession>
<evidence type="ECO:0000256" key="7">
    <source>
        <dbReference type="ARBA" id="ARBA00022741"/>
    </source>
</evidence>
<name>A0A2M7RIT9_9BACT</name>
<dbReference type="SUPFAM" id="SSF52540">
    <property type="entry name" value="P-loop containing nucleoside triphosphate hydrolases"/>
    <property type="match status" value="1"/>
</dbReference>
<evidence type="ECO:0000313" key="12">
    <source>
        <dbReference type="Proteomes" id="UP000230779"/>
    </source>
</evidence>
<protein>
    <recommendedName>
        <fullName evidence="3">tRNA threonylcarbamoyladenosine biosynthesis protein TsaE</fullName>
    </recommendedName>
    <alternativeName>
        <fullName evidence="10">t(6)A37 threonylcarbamoyladenosine biosynthesis protein TsaE</fullName>
    </alternativeName>
</protein>
<dbReference type="Gene3D" id="3.40.50.300">
    <property type="entry name" value="P-loop containing nucleotide triphosphate hydrolases"/>
    <property type="match status" value="1"/>
</dbReference>
<evidence type="ECO:0000256" key="1">
    <source>
        <dbReference type="ARBA" id="ARBA00004496"/>
    </source>
</evidence>
<keyword evidence="9" id="KW-0460">Magnesium</keyword>
<dbReference type="PANTHER" id="PTHR33540">
    <property type="entry name" value="TRNA THREONYLCARBAMOYLADENOSINE BIOSYNTHESIS PROTEIN TSAE"/>
    <property type="match status" value="1"/>
</dbReference>
<evidence type="ECO:0000256" key="6">
    <source>
        <dbReference type="ARBA" id="ARBA00022723"/>
    </source>
</evidence>
<dbReference type="PANTHER" id="PTHR33540:SF2">
    <property type="entry name" value="TRNA THREONYLCARBAMOYLADENOSINE BIOSYNTHESIS PROTEIN TSAE"/>
    <property type="match status" value="1"/>
</dbReference>
<evidence type="ECO:0000256" key="3">
    <source>
        <dbReference type="ARBA" id="ARBA00019010"/>
    </source>
</evidence>
<dbReference type="Pfam" id="PF02367">
    <property type="entry name" value="TsaE"/>
    <property type="match status" value="1"/>
</dbReference>
<dbReference type="AlphaFoldDB" id="A0A2M7RIT9"/>
<keyword evidence="7" id="KW-0547">Nucleotide-binding</keyword>
<evidence type="ECO:0000256" key="5">
    <source>
        <dbReference type="ARBA" id="ARBA00022694"/>
    </source>
</evidence>
<evidence type="ECO:0000256" key="10">
    <source>
        <dbReference type="ARBA" id="ARBA00032441"/>
    </source>
</evidence>
<evidence type="ECO:0000256" key="4">
    <source>
        <dbReference type="ARBA" id="ARBA00022490"/>
    </source>
</evidence>
<organism evidence="11 12">
    <name type="scientific">Candidatus Kerfeldbacteria bacterium CG_4_10_14_0_8_um_filter_42_10</name>
    <dbReference type="NCBI Taxonomy" id="2014248"/>
    <lineage>
        <taxon>Bacteria</taxon>
        <taxon>Candidatus Kerfeldiibacteriota</taxon>
    </lineage>
</organism>
<keyword evidence="5" id="KW-0819">tRNA processing</keyword>
<evidence type="ECO:0000256" key="2">
    <source>
        <dbReference type="ARBA" id="ARBA00007599"/>
    </source>
</evidence>